<reference evidence="2 3" key="1">
    <citation type="submission" date="2023-11" db="EMBL/GenBank/DDBJ databases">
        <title>An acidophilic fungus is an integral part of prey digestion in a carnivorous sundew plant.</title>
        <authorList>
            <person name="Tsai I.J."/>
        </authorList>
    </citation>
    <scope>NUCLEOTIDE SEQUENCE [LARGE SCALE GENOMIC DNA]</scope>
    <source>
        <strain evidence="2">169a</strain>
    </source>
</reference>
<dbReference type="EMBL" id="CP138588">
    <property type="protein sequence ID" value="WPH03134.1"/>
    <property type="molecule type" value="Genomic_DNA"/>
</dbReference>
<gene>
    <name evidence="2" type="ORF">R9X50_00600900</name>
</gene>
<dbReference type="Pfam" id="PF12855">
    <property type="entry name" value="Ecl1"/>
    <property type="match status" value="1"/>
</dbReference>
<protein>
    <recommendedName>
        <fullName evidence="4">Life-span regulatory factor-domain-containing protein</fullName>
    </recommendedName>
</protein>
<feature type="region of interest" description="Disordered" evidence="1">
    <location>
        <begin position="103"/>
        <end position="123"/>
    </location>
</feature>
<keyword evidence="3" id="KW-1185">Reference proteome</keyword>
<organism evidence="2 3">
    <name type="scientific">Acrodontium crateriforme</name>
    <dbReference type="NCBI Taxonomy" id="150365"/>
    <lineage>
        <taxon>Eukaryota</taxon>
        <taxon>Fungi</taxon>
        <taxon>Dikarya</taxon>
        <taxon>Ascomycota</taxon>
        <taxon>Pezizomycotina</taxon>
        <taxon>Dothideomycetes</taxon>
        <taxon>Dothideomycetidae</taxon>
        <taxon>Mycosphaerellales</taxon>
        <taxon>Teratosphaeriaceae</taxon>
        <taxon>Acrodontium</taxon>
    </lineage>
</organism>
<dbReference type="InterPro" id="IPR024368">
    <property type="entry name" value="Ecl1/2/3"/>
</dbReference>
<name>A0AAQ3R9K4_9PEZI</name>
<proteinExistence type="predicted"/>
<evidence type="ECO:0000256" key="1">
    <source>
        <dbReference type="SAM" id="MobiDB-lite"/>
    </source>
</evidence>
<accession>A0AAQ3R9K4</accession>
<feature type="region of interest" description="Disordered" evidence="1">
    <location>
        <begin position="187"/>
        <end position="266"/>
    </location>
</feature>
<feature type="compositionally biased region" description="Basic residues" evidence="1">
    <location>
        <begin position="1"/>
        <end position="18"/>
    </location>
</feature>
<sequence>MNSKASHGRSSSHGRKTLPPHARPTKPPALTRRGTSFSHSHSHHSIASCKAGSGWTKKVGGGSKLDEDDDMASFLQFCATCEKQIVTPSSSILYCSEACRRRDSESRNPSIPHSPLMTPHSTLDMPPNNIIPQLSPTVLRPASLTLSDLTISDSGSPTDDFHPFYLRQHDTDVTSYLEQFDSFNWTSTGTHSSQRTLPKRSNTLNENTTIPSLTHTPSSSVGTVSSIPPIRPLPSRHHPSYTSFASKPIDLEQPDEPPTSPTQSFKTASLKSYTSTTTAFRLADPNDLTYHSGREYKRTTNGRHDSNAQNTLRQLYSHDAILKAPRV</sequence>
<feature type="region of interest" description="Disordered" evidence="1">
    <location>
        <begin position="1"/>
        <end position="63"/>
    </location>
</feature>
<feature type="compositionally biased region" description="Polar residues" evidence="1">
    <location>
        <begin position="187"/>
        <end position="224"/>
    </location>
</feature>
<dbReference type="AlphaFoldDB" id="A0AAQ3R9K4"/>
<dbReference type="Proteomes" id="UP001303373">
    <property type="component" value="Chromosome 9"/>
</dbReference>
<evidence type="ECO:0008006" key="4">
    <source>
        <dbReference type="Google" id="ProtNLM"/>
    </source>
</evidence>
<evidence type="ECO:0000313" key="3">
    <source>
        <dbReference type="Proteomes" id="UP001303373"/>
    </source>
</evidence>
<evidence type="ECO:0000313" key="2">
    <source>
        <dbReference type="EMBL" id="WPH03134.1"/>
    </source>
</evidence>